<keyword evidence="3 6" id="KW-0597">Phosphoprotein</keyword>
<dbReference type="InterPro" id="IPR036097">
    <property type="entry name" value="HisK_dim/P_sf"/>
</dbReference>
<accession>A0A1H7ALI6</accession>
<dbReference type="PRINTS" id="PR00344">
    <property type="entry name" value="BCTRLSENSOR"/>
</dbReference>
<dbReference type="Pfam" id="PF02518">
    <property type="entry name" value="HATPase_c"/>
    <property type="match status" value="1"/>
</dbReference>
<dbReference type="EMBL" id="FNZK01000013">
    <property type="protein sequence ID" value="SEJ66459.1"/>
    <property type="molecule type" value="Genomic_DNA"/>
</dbReference>
<dbReference type="PROSITE" id="PS50109">
    <property type="entry name" value="HIS_KIN"/>
    <property type="match status" value="1"/>
</dbReference>
<organism evidence="9 10">
    <name type="scientific">Propionispira arboris</name>
    <dbReference type="NCBI Taxonomy" id="84035"/>
    <lineage>
        <taxon>Bacteria</taxon>
        <taxon>Bacillati</taxon>
        <taxon>Bacillota</taxon>
        <taxon>Negativicutes</taxon>
        <taxon>Selenomonadales</taxon>
        <taxon>Selenomonadaceae</taxon>
        <taxon>Propionispira</taxon>
    </lineage>
</organism>
<feature type="domain" description="Histidine kinase" evidence="7">
    <location>
        <begin position="172"/>
        <end position="429"/>
    </location>
</feature>
<dbReference type="PROSITE" id="PS50110">
    <property type="entry name" value="RESPONSE_REGULATORY"/>
    <property type="match status" value="1"/>
</dbReference>
<keyword evidence="5" id="KW-0902">Two-component regulatory system</keyword>
<dbReference type="AlphaFoldDB" id="A0A1H7ALI6"/>
<evidence type="ECO:0000259" key="7">
    <source>
        <dbReference type="PROSITE" id="PS50109"/>
    </source>
</evidence>
<dbReference type="InterPro" id="IPR011006">
    <property type="entry name" value="CheY-like_superfamily"/>
</dbReference>
<dbReference type="Proteomes" id="UP000199662">
    <property type="component" value="Unassembled WGS sequence"/>
</dbReference>
<dbReference type="InterPro" id="IPR003661">
    <property type="entry name" value="HisK_dim/P_dom"/>
</dbReference>
<dbReference type="Gene3D" id="3.40.50.2300">
    <property type="match status" value="1"/>
</dbReference>
<dbReference type="EC" id="2.7.13.3" evidence="2"/>
<dbReference type="Pfam" id="PF00072">
    <property type="entry name" value="Response_reg"/>
    <property type="match status" value="1"/>
</dbReference>
<keyword evidence="10" id="KW-1185">Reference proteome</keyword>
<keyword evidence="4 9" id="KW-0418">Kinase</keyword>
<reference evidence="10" key="1">
    <citation type="submission" date="2016-10" db="EMBL/GenBank/DDBJ databases">
        <authorList>
            <person name="Varghese N."/>
            <person name="Submissions S."/>
        </authorList>
    </citation>
    <scope>NUCLEOTIDE SEQUENCE [LARGE SCALE GENOMIC DNA]</scope>
    <source>
        <strain evidence="10">DSM 2179</strain>
    </source>
</reference>
<sequence>MNILVVDDEKFNLIMAQDLIKENILDSQVFLCSTPETVLKKLEEYNIDIILLDIIMPNITGIDILKNIRTKKEYDDVQIIMFTGIKDKTSFKLCFENGANDYINKPIDFTEFIARIKASVKARKNILSLIEMNATITKQYQKLHVITQELKETQFNLVQKEKLASLGEIAAGITHEINTPIGFISSNLATLKRYTQKIKNMIFIYRKFVQACAKENITPEKLMQEKAIIDDIEQQEKINFVLDDLTTILSESSEGANHITKIVQSIQTLAKTGIENEMVYNDLNQIIEEGLLIVKNEAQSVAEIDRQMQDQLYLLCNKGQIGQVILNILQNAIYAIKNLNSNSLGKIIIKTYSSEDYVICQISDTGSGIKDEHLSRIFDPFFTTKDVGNGVGLGLSVAYDIVKKHGGEFYVTSEIAKGTSFTIKLPTNGSESSHAK</sequence>
<name>A0A1H7ALI6_9FIRM</name>
<dbReference type="GO" id="GO:0000155">
    <property type="term" value="F:phosphorelay sensor kinase activity"/>
    <property type="evidence" value="ECO:0007669"/>
    <property type="project" value="InterPro"/>
</dbReference>
<evidence type="ECO:0000256" key="6">
    <source>
        <dbReference type="PROSITE-ProRule" id="PRU00169"/>
    </source>
</evidence>
<dbReference type="PANTHER" id="PTHR43065">
    <property type="entry name" value="SENSOR HISTIDINE KINASE"/>
    <property type="match status" value="1"/>
</dbReference>
<evidence type="ECO:0000256" key="3">
    <source>
        <dbReference type="ARBA" id="ARBA00022553"/>
    </source>
</evidence>
<dbReference type="CDD" id="cd00082">
    <property type="entry name" value="HisKA"/>
    <property type="match status" value="1"/>
</dbReference>
<feature type="modified residue" description="4-aspartylphosphate" evidence="6">
    <location>
        <position position="53"/>
    </location>
</feature>
<dbReference type="RefSeq" id="WP_091832440.1">
    <property type="nucleotide sequence ID" value="NZ_FNZK01000013.1"/>
</dbReference>
<evidence type="ECO:0000313" key="10">
    <source>
        <dbReference type="Proteomes" id="UP000199662"/>
    </source>
</evidence>
<evidence type="ECO:0000256" key="1">
    <source>
        <dbReference type="ARBA" id="ARBA00000085"/>
    </source>
</evidence>
<evidence type="ECO:0000259" key="8">
    <source>
        <dbReference type="PROSITE" id="PS50110"/>
    </source>
</evidence>
<evidence type="ECO:0000256" key="5">
    <source>
        <dbReference type="ARBA" id="ARBA00023012"/>
    </source>
</evidence>
<evidence type="ECO:0000256" key="4">
    <source>
        <dbReference type="ARBA" id="ARBA00022777"/>
    </source>
</evidence>
<dbReference type="Gene3D" id="1.10.287.130">
    <property type="match status" value="1"/>
</dbReference>
<dbReference type="Gene3D" id="3.30.565.10">
    <property type="entry name" value="Histidine kinase-like ATPase, C-terminal domain"/>
    <property type="match status" value="1"/>
</dbReference>
<feature type="domain" description="Response regulatory" evidence="8">
    <location>
        <begin position="2"/>
        <end position="120"/>
    </location>
</feature>
<dbReference type="InterPro" id="IPR036890">
    <property type="entry name" value="HATPase_C_sf"/>
</dbReference>
<dbReference type="InterPro" id="IPR004358">
    <property type="entry name" value="Sig_transdc_His_kin-like_C"/>
</dbReference>
<dbReference type="STRING" id="84035.SAMN05660742_11327"/>
<dbReference type="SUPFAM" id="SSF55874">
    <property type="entry name" value="ATPase domain of HSP90 chaperone/DNA topoisomerase II/histidine kinase"/>
    <property type="match status" value="1"/>
</dbReference>
<dbReference type="InterPro" id="IPR005467">
    <property type="entry name" value="His_kinase_dom"/>
</dbReference>
<dbReference type="SUPFAM" id="SSF47384">
    <property type="entry name" value="Homodimeric domain of signal transducing histidine kinase"/>
    <property type="match status" value="1"/>
</dbReference>
<evidence type="ECO:0000313" key="9">
    <source>
        <dbReference type="EMBL" id="SEJ66459.1"/>
    </source>
</evidence>
<keyword evidence="4 9" id="KW-0808">Transferase</keyword>
<comment type="catalytic activity">
    <reaction evidence="1">
        <text>ATP + protein L-histidine = ADP + protein N-phospho-L-histidine.</text>
        <dbReference type="EC" id="2.7.13.3"/>
    </reaction>
</comment>
<dbReference type="InterPro" id="IPR001789">
    <property type="entry name" value="Sig_transdc_resp-reg_receiver"/>
</dbReference>
<evidence type="ECO:0000256" key="2">
    <source>
        <dbReference type="ARBA" id="ARBA00012438"/>
    </source>
</evidence>
<dbReference type="SMART" id="SM00448">
    <property type="entry name" value="REC"/>
    <property type="match status" value="1"/>
</dbReference>
<dbReference type="SUPFAM" id="SSF52172">
    <property type="entry name" value="CheY-like"/>
    <property type="match status" value="1"/>
</dbReference>
<dbReference type="SMART" id="SM00387">
    <property type="entry name" value="HATPase_c"/>
    <property type="match status" value="1"/>
</dbReference>
<protein>
    <recommendedName>
        <fullName evidence="2">histidine kinase</fullName>
        <ecNumber evidence="2">2.7.13.3</ecNumber>
    </recommendedName>
</protein>
<dbReference type="InterPro" id="IPR003594">
    <property type="entry name" value="HATPase_dom"/>
</dbReference>
<dbReference type="PANTHER" id="PTHR43065:SF50">
    <property type="entry name" value="HISTIDINE KINASE"/>
    <property type="match status" value="1"/>
</dbReference>
<proteinExistence type="predicted"/>
<gene>
    <name evidence="9" type="ORF">SAMN05660742_11327</name>
</gene>